<dbReference type="Proteomes" id="UP000185491">
    <property type="component" value="Chromosome"/>
</dbReference>
<dbReference type="PANTHER" id="PTHR30185:SF15">
    <property type="entry name" value="CRYPTIC BETA-GLUCOSIDE BGL OPERON ANTITERMINATOR"/>
    <property type="match status" value="1"/>
</dbReference>
<gene>
    <name evidence="3" type="ORF">CPHO_06530</name>
</gene>
<dbReference type="STRING" id="161895.CPHO_06530"/>
<dbReference type="SUPFAM" id="SSF63520">
    <property type="entry name" value="PTS-regulatory domain, PRD"/>
    <property type="match status" value="2"/>
</dbReference>
<protein>
    <submittedName>
        <fullName evidence="3">Transcription antiterminator BglG</fullName>
    </submittedName>
</protein>
<keyword evidence="1" id="KW-0677">Repeat</keyword>
<accession>A0A1L7D360</accession>
<dbReference type="GO" id="GO:0006355">
    <property type="term" value="P:regulation of DNA-templated transcription"/>
    <property type="evidence" value="ECO:0007669"/>
    <property type="project" value="InterPro"/>
</dbReference>
<dbReference type="Pfam" id="PF00874">
    <property type="entry name" value="PRD"/>
    <property type="match status" value="2"/>
</dbReference>
<feature type="domain" description="PRD" evidence="2">
    <location>
        <begin position="71"/>
        <end position="176"/>
    </location>
</feature>
<feature type="domain" description="PRD" evidence="2">
    <location>
        <begin position="177"/>
        <end position="284"/>
    </location>
</feature>
<organism evidence="3 4">
    <name type="scientific">Corynebacterium phocae</name>
    <dbReference type="NCBI Taxonomy" id="161895"/>
    <lineage>
        <taxon>Bacteria</taxon>
        <taxon>Bacillati</taxon>
        <taxon>Actinomycetota</taxon>
        <taxon>Actinomycetes</taxon>
        <taxon>Mycobacteriales</taxon>
        <taxon>Corynebacteriaceae</taxon>
        <taxon>Corynebacterium</taxon>
    </lineage>
</organism>
<dbReference type="GO" id="GO:0003723">
    <property type="term" value="F:RNA binding"/>
    <property type="evidence" value="ECO:0007669"/>
    <property type="project" value="InterPro"/>
</dbReference>
<dbReference type="InterPro" id="IPR036650">
    <property type="entry name" value="CAT_RNA-bd_dom_sf"/>
</dbReference>
<dbReference type="KEGG" id="cpho:CPHO_06530"/>
<dbReference type="RefSeq" id="WP_075734245.1">
    <property type="nucleotide sequence ID" value="NZ_CP009249.1"/>
</dbReference>
<evidence type="ECO:0000313" key="3">
    <source>
        <dbReference type="EMBL" id="APT92606.1"/>
    </source>
</evidence>
<dbReference type="PROSITE" id="PS51372">
    <property type="entry name" value="PRD_2"/>
    <property type="match status" value="2"/>
</dbReference>
<dbReference type="InterPro" id="IPR011608">
    <property type="entry name" value="PRD"/>
</dbReference>
<dbReference type="InterPro" id="IPR050661">
    <property type="entry name" value="BglG_antiterminators"/>
</dbReference>
<sequence length="284" mass="31073">MKVLRVLNNNVVLARREGLPSADQGDEVIVTGRGVGFGMKQGQTIDPDKVVKVFVSMDGRDPDHAAEMLAAVPPVFVRLVVEAMVAAEFPAKLSERLTFVVAVADHISMAVRRHANGDHVAYPLRAEVEHLYGDDYRLAGQLLEEINQKMDIPLPQDEAVALTLHLVNAGFSTGDLSYTYKMTGLIQQIIDVVSSFYGEHLDSTTVSVARFITHLRYLFVRIAQHGQLTSEHSAVADAIMESYPQAAECAGILESLLELRLDASLTGDELAYLALHIARLAPTQ</sequence>
<dbReference type="Gene3D" id="2.30.24.10">
    <property type="entry name" value="CAT RNA-binding domain"/>
    <property type="match status" value="1"/>
</dbReference>
<dbReference type="SUPFAM" id="SSF50151">
    <property type="entry name" value="SacY-like RNA-binding domain"/>
    <property type="match status" value="1"/>
</dbReference>
<dbReference type="PANTHER" id="PTHR30185">
    <property type="entry name" value="CRYPTIC BETA-GLUCOSIDE BGL OPERON ANTITERMINATOR"/>
    <property type="match status" value="1"/>
</dbReference>
<reference evidence="3 4" key="1">
    <citation type="submission" date="2014-08" db="EMBL/GenBank/DDBJ databases">
        <title>Complete genome sequence of Corynebacterium phocae M408/89/1(T)(=DSM 44612(T)), isolated from the common seal (Phoca vitulina).</title>
        <authorList>
            <person name="Ruckert C."/>
            <person name="Albersmeier A."/>
            <person name="Winkler A."/>
            <person name="Kalinowski J."/>
        </authorList>
    </citation>
    <scope>NUCLEOTIDE SEQUENCE [LARGE SCALE GENOMIC DNA]</scope>
    <source>
        <strain evidence="3 4">M408/89/1</strain>
    </source>
</reference>
<dbReference type="InterPro" id="IPR004341">
    <property type="entry name" value="CAT_RNA-bd_dom"/>
</dbReference>
<evidence type="ECO:0000256" key="1">
    <source>
        <dbReference type="ARBA" id="ARBA00022737"/>
    </source>
</evidence>
<proteinExistence type="predicted"/>
<dbReference type="AlphaFoldDB" id="A0A1L7D360"/>
<evidence type="ECO:0000313" key="4">
    <source>
        <dbReference type="Proteomes" id="UP000185491"/>
    </source>
</evidence>
<dbReference type="InterPro" id="IPR036634">
    <property type="entry name" value="PRD_sf"/>
</dbReference>
<evidence type="ECO:0000259" key="2">
    <source>
        <dbReference type="PROSITE" id="PS51372"/>
    </source>
</evidence>
<dbReference type="Pfam" id="PF03123">
    <property type="entry name" value="CAT_RBD"/>
    <property type="match status" value="1"/>
</dbReference>
<dbReference type="Gene3D" id="1.10.1790.10">
    <property type="entry name" value="PRD domain"/>
    <property type="match status" value="2"/>
</dbReference>
<dbReference type="EMBL" id="CP009249">
    <property type="protein sequence ID" value="APT92606.1"/>
    <property type="molecule type" value="Genomic_DNA"/>
</dbReference>
<dbReference type="OrthoDB" id="9813552at2"/>
<dbReference type="SMART" id="SM01061">
    <property type="entry name" value="CAT_RBD"/>
    <property type="match status" value="1"/>
</dbReference>
<keyword evidence="4" id="KW-1185">Reference proteome</keyword>
<name>A0A1L7D360_9CORY</name>